<dbReference type="PROSITE" id="PS50092">
    <property type="entry name" value="TSP1"/>
    <property type="match status" value="5"/>
</dbReference>
<evidence type="ECO:0000256" key="6">
    <source>
        <dbReference type="SAM" id="SignalP"/>
    </source>
</evidence>
<comment type="caution">
    <text evidence="7">The sequence shown here is derived from an EMBL/GenBank/DDBJ whole genome shotgun (WGS) entry which is preliminary data.</text>
</comment>
<evidence type="ECO:0000256" key="3">
    <source>
        <dbReference type="ARBA" id="ARBA00022729"/>
    </source>
</evidence>
<evidence type="ECO:0000313" key="8">
    <source>
        <dbReference type="Proteomes" id="UP001642483"/>
    </source>
</evidence>
<reference evidence="7 8" key="1">
    <citation type="submission" date="2024-02" db="EMBL/GenBank/DDBJ databases">
        <authorList>
            <person name="Daric V."/>
            <person name="Darras S."/>
        </authorList>
    </citation>
    <scope>NUCLEOTIDE SEQUENCE [LARGE SCALE GENOMIC DNA]</scope>
</reference>
<dbReference type="InterPro" id="IPR052065">
    <property type="entry name" value="Compl_asym_regulator"/>
</dbReference>
<protein>
    <submittedName>
        <fullName evidence="7">Uncharacterized protein</fullName>
    </submittedName>
</protein>
<evidence type="ECO:0000256" key="1">
    <source>
        <dbReference type="ARBA" id="ARBA00004613"/>
    </source>
</evidence>
<dbReference type="PANTHER" id="PTHR22906">
    <property type="entry name" value="PROPERDIN"/>
    <property type="match status" value="1"/>
</dbReference>
<keyword evidence="8" id="KW-1185">Reference proteome</keyword>
<comment type="subcellular location">
    <subcellularLocation>
        <location evidence="1">Secreted</location>
    </subcellularLocation>
</comment>
<dbReference type="Proteomes" id="UP001642483">
    <property type="component" value="Unassembled WGS sequence"/>
</dbReference>
<evidence type="ECO:0000256" key="2">
    <source>
        <dbReference type="ARBA" id="ARBA00022525"/>
    </source>
</evidence>
<dbReference type="Pfam" id="PF00090">
    <property type="entry name" value="TSP_1"/>
    <property type="match status" value="5"/>
</dbReference>
<evidence type="ECO:0000256" key="5">
    <source>
        <dbReference type="ARBA" id="ARBA00023157"/>
    </source>
</evidence>
<name>A0ABP0EZI4_CLALP</name>
<dbReference type="Gene3D" id="2.20.100.10">
    <property type="entry name" value="Thrombospondin type-1 (TSP1) repeat"/>
    <property type="match status" value="3"/>
</dbReference>
<dbReference type="SMART" id="SM00209">
    <property type="entry name" value="TSP1"/>
    <property type="match status" value="6"/>
</dbReference>
<dbReference type="EMBL" id="CAWYQH010000001">
    <property type="protein sequence ID" value="CAK8672875.1"/>
    <property type="molecule type" value="Genomic_DNA"/>
</dbReference>
<feature type="chain" id="PRO_5046452385" evidence="6">
    <location>
        <begin position="20"/>
        <end position="440"/>
    </location>
</feature>
<proteinExistence type="predicted"/>
<organism evidence="7 8">
    <name type="scientific">Clavelina lepadiformis</name>
    <name type="common">Light-bulb sea squirt</name>
    <name type="synonym">Ascidia lepadiformis</name>
    <dbReference type="NCBI Taxonomy" id="159417"/>
    <lineage>
        <taxon>Eukaryota</taxon>
        <taxon>Metazoa</taxon>
        <taxon>Chordata</taxon>
        <taxon>Tunicata</taxon>
        <taxon>Ascidiacea</taxon>
        <taxon>Aplousobranchia</taxon>
        <taxon>Clavelinidae</taxon>
        <taxon>Clavelina</taxon>
    </lineage>
</organism>
<keyword evidence="3 6" id="KW-0732">Signal</keyword>
<evidence type="ECO:0000256" key="4">
    <source>
        <dbReference type="ARBA" id="ARBA00022737"/>
    </source>
</evidence>
<accession>A0ABP0EZI4</accession>
<dbReference type="PANTHER" id="PTHR22906:SF43">
    <property type="entry name" value="PROPERDIN"/>
    <property type="match status" value="1"/>
</dbReference>
<keyword evidence="4" id="KW-0677">Repeat</keyword>
<dbReference type="SUPFAM" id="SSF82895">
    <property type="entry name" value="TSP-1 type 1 repeat"/>
    <property type="match status" value="3"/>
</dbReference>
<dbReference type="InterPro" id="IPR036383">
    <property type="entry name" value="TSP1_rpt_sf"/>
</dbReference>
<keyword evidence="5" id="KW-1015">Disulfide bond</keyword>
<evidence type="ECO:0000313" key="7">
    <source>
        <dbReference type="EMBL" id="CAK8672875.1"/>
    </source>
</evidence>
<gene>
    <name evidence="7" type="ORF">CVLEPA_LOCUS2552</name>
</gene>
<keyword evidence="2" id="KW-0964">Secreted</keyword>
<dbReference type="InterPro" id="IPR000884">
    <property type="entry name" value="TSP1_rpt"/>
</dbReference>
<feature type="signal peptide" evidence="6">
    <location>
        <begin position="1"/>
        <end position="19"/>
    </location>
</feature>
<sequence>MKQHLLVFFLFSLAGLAHSQDWNECSADCGIGYQTREESCGTGCTTIEGRQCVNDEDCECQSCDKCRNRNFLCPFFFFGERCPASRYAECRRTACDRCKQPKCGCDPVYSSWSKWTSCSVSCGGGQQHRHRDCNKIAGCNGPYNQTIPCSTEVCPGPNWSNWTECSDCGRGFQTRNRSIEANRFEFESRQCTADKDCSCPCRDCQDNNIFCRILIYLYGCRKDVVSQCDQSACKSCGRRCVCAAAAYSSWNNWTPCTESCGGGQQYRYRECNKVEGCDGPYNDTRACALEECPATGPGVLGDWSAWSICSETCGPGTQQRTRTCNTTNCNTNETRTLKRGCNLKPCFTPSSQWSSCSRSCGNGTRVRQINGSNDYQDCNDGKCAADVCPHPHYARYKDRNHQCCDTSNLPNDSCGLVSGQSGRVIGGEVSNPTAWPWMVS</sequence>